<dbReference type="NCBIfam" id="NF041859">
    <property type="entry name" value="silencer_MvaTU"/>
    <property type="match status" value="1"/>
</dbReference>
<feature type="domain" description="MvaT DNA-binding" evidence="1">
    <location>
        <begin position="82"/>
        <end position="118"/>
    </location>
</feature>
<gene>
    <name evidence="2" type="ORF">B7H17_19875</name>
    <name evidence="3" type="ORF">ID616_31985</name>
</gene>
<evidence type="ECO:0000313" key="2">
    <source>
        <dbReference type="EMBL" id="ORL61972.1"/>
    </source>
</evidence>
<dbReference type="OrthoDB" id="6367018at2"/>
<dbReference type="EMBL" id="CP061724">
    <property type="protein sequence ID" value="QOD01217.1"/>
    <property type="molecule type" value="Genomic_DNA"/>
</dbReference>
<proteinExistence type="predicted"/>
<dbReference type="EMBL" id="NBWC01000031">
    <property type="protein sequence ID" value="ORL61972.1"/>
    <property type="molecule type" value="Genomic_DNA"/>
</dbReference>
<organism evidence="2 4">
    <name type="scientific">Pseudomonas putida</name>
    <name type="common">Arthrobacter siderocapsulatus</name>
    <dbReference type="NCBI Taxonomy" id="303"/>
    <lineage>
        <taxon>Bacteria</taxon>
        <taxon>Pseudomonadati</taxon>
        <taxon>Pseudomonadota</taxon>
        <taxon>Gammaproteobacteria</taxon>
        <taxon>Pseudomonadales</taxon>
        <taxon>Pseudomonadaceae</taxon>
        <taxon>Pseudomonas</taxon>
    </lineage>
</organism>
<evidence type="ECO:0000259" key="1">
    <source>
        <dbReference type="Pfam" id="PF22055"/>
    </source>
</evidence>
<evidence type="ECO:0000313" key="3">
    <source>
        <dbReference type="EMBL" id="QOD01217.1"/>
    </source>
</evidence>
<evidence type="ECO:0000313" key="5">
    <source>
        <dbReference type="Proteomes" id="UP000516786"/>
    </source>
</evidence>
<dbReference type="CDD" id="cd16170">
    <property type="entry name" value="MvaT_DBD"/>
    <property type="match status" value="1"/>
</dbReference>
<sequence length="121" mass="13862">MSLINEYRSTEESIRELEARLASLKDDPKLKSELEFETKLKDLLATYSKNLKDVISLLDPASVSHKFPKTGAKGVRKPREVKIYKHPDSGEIVETKGGNQRTLKQWKDQYGADTVEGWRQQ</sequence>
<protein>
    <submittedName>
        <fullName evidence="3">DNA binding protein</fullName>
    </submittedName>
    <submittedName>
        <fullName evidence="2">H-NS histone</fullName>
    </submittedName>
</protein>
<dbReference type="AlphaFoldDB" id="A0A1X0ZR90"/>
<geneLocation type="plasmid" evidence="3 5">
    <name>pZXPA-20-602k</name>
</geneLocation>
<dbReference type="RefSeq" id="WP_084851987.1">
    <property type="nucleotide sequence ID" value="NZ_CP061724.1"/>
</dbReference>
<reference evidence="2 4" key="1">
    <citation type="submission" date="2017-04" db="EMBL/GenBank/DDBJ databases">
        <title>Presence of VIM-2 positive Pseudomonas species in chickens and their surrounding environment.</title>
        <authorList>
            <person name="Zhang R."/>
        </authorList>
    </citation>
    <scope>NUCLEOTIDE SEQUENCE [LARGE SCALE GENOMIC DNA]</scope>
    <source>
        <strain evidence="2 4">DZ-C18</strain>
    </source>
</reference>
<name>A0A1X0ZR90_PSEPU</name>
<dbReference type="Proteomes" id="UP000193675">
    <property type="component" value="Unassembled WGS sequence"/>
</dbReference>
<evidence type="ECO:0000313" key="4">
    <source>
        <dbReference type="Proteomes" id="UP000193675"/>
    </source>
</evidence>
<keyword evidence="3" id="KW-0614">Plasmid</keyword>
<reference evidence="3 5" key="2">
    <citation type="submission" date="2020-09" db="EMBL/GenBank/DDBJ databases">
        <title>Co-existence of a novel multidrug-resistance efflux pump with carbapenem resistance gene blaVIM-2 in one megaplasmid in Pseudomonas putida.</title>
        <authorList>
            <person name="Peng K."/>
            <person name="Li R."/>
        </authorList>
    </citation>
    <scope>NUCLEOTIDE SEQUENCE [LARGE SCALE GENOMIC DNA]</scope>
    <source>
        <strain evidence="3 5">ZXPA-20</strain>
        <plasmid evidence="3 5">pZXPA-20-602k</plasmid>
    </source>
</reference>
<dbReference type="Proteomes" id="UP000516786">
    <property type="component" value="Plasmid pZXPA-20-602k"/>
</dbReference>
<dbReference type="Pfam" id="PF22055">
    <property type="entry name" value="MvaT_DBD"/>
    <property type="match status" value="1"/>
</dbReference>
<dbReference type="InterPro" id="IPR035616">
    <property type="entry name" value="MvaT_DBD"/>
</dbReference>
<accession>A0A1X0ZR90</accession>